<gene>
    <name evidence="6" type="ORF">GCM10022406_05060</name>
</gene>
<evidence type="ECO:0000256" key="3">
    <source>
        <dbReference type="ARBA" id="ARBA00023004"/>
    </source>
</evidence>
<protein>
    <recommendedName>
        <fullName evidence="5">Cytochrome c domain-containing protein</fullName>
    </recommendedName>
</protein>
<evidence type="ECO:0000313" key="7">
    <source>
        <dbReference type="Proteomes" id="UP001499909"/>
    </source>
</evidence>
<proteinExistence type="predicted"/>
<accession>A0ABP7MFQ2</accession>
<evidence type="ECO:0000256" key="1">
    <source>
        <dbReference type="ARBA" id="ARBA00022617"/>
    </source>
</evidence>
<evidence type="ECO:0000256" key="4">
    <source>
        <dbReference type="PROSITE-ProRule" id="PRU00433"/>
    </source>
</evidence>
<dbReference type="InterPro" id="IPR036909">
    <property type="entry name" value="Cyt_c-like_dom_sf"/>
</dbReference>
<dbReference type="Proteomes" id="UP001499909">
    <property type="component" value="Unassembled WGS sequence"/>
</dbReference>
<evidence type="ECO:0000313" key="6">
    <source>
        <dbReference type="EMBL" id="GAA3921917.1"/>
    </source>
</evidence>
<sequence length="109" mass="11726">MSSCTYDNGEDFLASRPVVSCDSTAVTYGVTISAIMDRNCRTCHSQQSPSSGINLNDYAQVKRIADNGRLVGSITHTPGFVAMPQNTPKLSDCDVNRIKKWVASGAPNN</sequence>
<evidence type="ECO:0000256" key="2">
    <source>
        <dbReference type="ARBA" id="ARBA00022723"/>
    </source>
</evidence>
<dbReference type="PROSITE" id="PS51007">
    <property type="entry name" value="CYTC"/>
    <property type="match status" value="1"/>
</dbReference>
<dbReference type="InterPro" id="IPR009056">
    <property type="entry name" value="Cyt_c-like_dom"/>
</dbReference>
<dbReference type="SUPFAM" id="SSF46626">
    <property type="entry name" value="Cytochrome c"/>
    <property type="match status" value="1"/>
</dbReference>
<name>A0ABP7MFQ2_9BACT</name>
<feature type="domain" description="Cytochrome c" evidence="5">
    <location>
        <begin position="24"/>
        <end position="106"/>
    </location>
</feature>
<dbReference type="EMBL" id="BAABDH010000012">
    <property type="protein sequence ID" value="GAA3921917.1"/>
    <property type="molecule type" value="Genomic_DNA"/>
</dbReference>
<comment type="caution">
    <text evidence="6">The sequence shown here is derived from an EMBL/GenBank/DDBJ whole genome shotgun (WGS) entry which is preliminary data.</text>
</comment>
<evidence type="ECO:0000259" key="5">
    <source>
        <dbReference type="PROSITE" id="PS51007"/>
    </source>
</evidence>
<organism evidence="6 7">
    <name type="scientific">Hymenobacter algoricola</name>
    <dbReference type="NCBI Taxonomy" id="486267"/>
    <lineage>
        <taxon>Bacteria</taxon>
        <taxon>Pseudomonadati</taxon>
        <taxon>Bacteroidota</taxon>
        <taxon>Cytophagia</taxon>
        <taxon>Cytophagales</taxon>
        <taxon>Hymenobacteraceae</taxon>
        <taxon>Hymenobacter</taxon>
    </lineage>
</organism>
<dbReference type="RefSeq" id="WP_345109628.1">
    <property type="nucleotide sequence ID" value="NZ_BAABDH010000012.1"/>
</dbReference>
<keyword evidence="1 4" id="KW-0349">Heme</keyword>
<keyword evidence="3 4" id="KW-0408">Iron</keyword>
<keyword evidence="7" id="KW-1185">Reference proteome</keyword>
<keyword evidence="2 4" id="KW-0479">Metal-binding</keyword>
<reference evidence="7" key="1">
    <citation type="journal article" date="2019" name="Int. J. Syst. Evol. Microbiol.">
        <title>The Global Catalogue of Microorganisms (GCM) 10K type strain sequencing project: providing services to taxonomists for standard genome sequencing and annotation.</title>
        <authorList>
            <consortium name="The Broad Institute Genomics Platform"/>
            <consortium name="The Broad Institute Genome Sequencing Center for Infectious Disease"/>
            <person name="Wu L."/>
            <person name="Ma J."/>
        </authorList>
    </citation>
    <scope>NUCLEOTIDE SEQUENCE [LARGE SCALE GENOMIC DNA]</scope>
    <source>
        <strain evidence="7">JCM 17214</strain>
    </source>
</reference>